<accession>A0ABR3TGF4</accession>
<feature type="region of interest" description="Disordered" evidence="1">
    <location>
        <begin position="51"/>
        <end position="73"/>
    </location>
</feature>
<evidence type="ECO:0000313" key="4">
    <source>
        <dbReference type="Proteomes" id="UP001521184"/>
    </source>
</evidence>
<dbReference type="EMBL" id="JAKEKT020000077">
    <property type="protein sequence ID" value="KAL1638618.1"/>
    <property type="molecule type" value="Genomic_DNA"/>
</dbReference>
<comment type="caution">
    <text evidence="3">The sequence shown here is derived from an EMBL/GenBank/DDBJ whole genome shotgun (WGS) entry which is preliminary data.</text>
</comment>
<feature type="signal peptide" evidence="2">
    <location>
        <begin position="1"/>
        <end position="19"/>
    </location>
</feature>
<evidence type="ECO:0000313" key="3">
    <source>
        <dbReference type="EMBL" id="KAL1638618.1"/>
    </source>
</evidence>
<feature type="chain" id="PRO_5047129162" evidence="2">
    <location>
        <begin position="20"/>
        <end position="73"/>
    </location>
</feature>
<organism evidence="3 4">
    <name type="scientific">Diplodia intermedia</name>
    <dbReference type="NCBI Taxonomy" id="856260"/>
    <lineage>
        <taxon>Eukaryota</taxon>
        <taxon>Fungi</taxon>
        <taxon>Dikarya</taxon>
        <taxon>Ascomycota</taxon>
        <taxon>Pezizomycotina</taxon>
        <taxon>Dothideomycetes</taxon>
        <taxon>Dothideomycetes incertae sedis</taxon>
        <taxon>Botryosphaeriales</taxon>
        <taxon>Botryosphaeriaceae</taxon>
        <taxon>Diplodia</taxon>
    </lineage>
</organism>
<keyword evidence="4" id="KW-1185">Reference proteome</keyword>
<dbReference type="Proteomes" id="UP001521184">
    <property type="component" value="Unassembled WGS sequence"/>
</dbReference>
<evidence type="ECO:0000256" key="2">
    <source>
        <dbReference type="SAM" id="SignalP"/>
    </source>
</evidence>
<protein>
    <submittedName>
        <fullName evidence="3">Uncharacterized protein</fullName>
    </submittedName>
</protein>
<keyword evidence="2" id="KW-0732">Signal</keyword>
<gene>
    <name evidence="3" type="ORF">SLS58_008736</name>
</gene>
<proteinExistence type="predicted"/>
<reference evidence="3 4" key="1">
    <citation type="journal article" date="2023" name="Plant Dis.">
        <title>First Report of Diplodia intermedia Causing Canker and Dieback Diseases on Apple Trees in Canada.</title>
        <authorList>
            <person name="Ellouze W."/>
            <person name="Ilyukhin E."/>
            <person name="Sulman M."/>
            <person name="Ali S."/>
        </authorList>
    </citation>
    <scope>NUCLEOTIDE SEQUENCE [LARGE SCALE GENOMIC DNA]</scope>
    <source>
        <strain evidence="3 4">M45-28</strain>
    </source>
</reference>
<name>A0ABR3TGF4_9PEZI</name>
<evidence type="ECO:0000256" key="1">
    <source>
        <dbReference type="SAM" id="MobiDB-lite"/>
    </source>
</evidence>
<sequence>MKLSITMAILAVLAPAILALPVATTNAGRLHKRFDVGEFLVEDPKDYFNPHPAASFIPQEPPKSVYGDPDSSD</sequence>